<dbReference type="InterPro" id="IPR028082">
    <property type="entry name" value="Peripla_BP_I"/>
</dbReference>
<gene>
    <name evidence="5" type="ORF">I2I05_08255</name>
</gene>
<dbReference type="PROSITE" id="PS51257">
    <property type="entry name" value="PROKAR_LIPOPROTEIN"/>
    <property type="match status" value="1"/>
</dbReference>
<feature type="domain" description="Leucine-binding protein" evidence="4">
    <location>
        <begin position="257"/>
        <end position="530"/>
    </location>
</feature>
<keyword evidence="2 3" id="KW-0732">Signal</keyword>
<accession>A0ABS0IGT8</accession>
<organism evidence="5 6">
    <name type="scientific">Hymenobacter jeongseonensis</name>
    <dbReference type="NCBI Taxonomy" id="2791027"/>
    <lineage>
        <taxon>Bacteria</taxon>
        <taxon>Pseudomonadati</taxon>
        <taxon>Bacteroidota</taxon>
        <taxon>Cytophagia</taxon>
        <taxon>Cytophagales</taxon>
        <taxon>Hymenobacteraceae</taxon>
        <taxon>Hymenobacter</taxon>
    </lineage>
</organism>
<dbReference type="SUPFAM" id="SSF53822">
    <property type="entry name" value="Periplasmic binding protein-like I"/>
    <property type="match status" value="1"/>
</dbReference>
<evidence type="ECO:0000259" key="4">
    <source>
        <dbReference type="Pfam" id="PF13458"/>
    </source>
</evidence>
<sequence length="576" mass="63765">MNHKSSVLAGLAVMLLLACPAWGQAPTKPKTTGPATSAVSPDARYRNGKAQLDQGKYQAALKELEPLAQPSARFARAADAAYLSAVAAARLKAWPEAEQLLNLLRTEYPTYPNLPDVLFLQGQVSFEQGDYDTALKTLAQLPDARLNPERELMKANYLKRITDRGTWQRLLRRYPADSTVGRAYADRLVFGGAFSEADRPQLDELVAKFNLDRVRYSPPARVAKKSTYNVGVLLPFELNDPSWQTQRKNQFVTDLYAGLRLAQDSLQRTGRTLQLFAYDTGADTLTLKQVLAQPELASMDLLIGPVYKSGARLLARYAREHQIVCVNPLSEDGDLVLDNPWHYLFGPSVATQGRMAAQFAASAFGTGRPGVLLHEDNKDDAAFAASYKAAYEAQGGKISLLRRFSPDVDESLNAAFAGLDLPNVSHVVVMSEHRRTGPYAMNIMQQQPAAKRPPLLCPGSWLDNVRLDVQQFNNANVYLMHPKYFDDQAPGYRRFRQLYLQRQRVPPSMYANQGFEMLLYFGSALFQYGPAFQTSLASAPAVPGAVFEGQSYGGGAHDNQVVPIVKLTNLETQVLR</sequence>
<keyword evidence="6" id="KW-1185">Reference proteome</keyword>
<reference evidence="5 6" key="1">
    <citation type="submission" date="2020-11" db="EMBL/GenBank/DDBJ databases">
        <authorList>
            <person name="Kim M.K."/>
        </authorList>
    </citation>
    <scope>NUCLEOTIDE SEQUENCE [LARGE SCALE GENOMIC DNA]</scope>
    <source>
        <strain evidence="5 6">BT683</strain>
    </source>
</reference>
<dbReference type="Proteomes" id="UP000597617">
    <property type="component" value="Unassembled WGS sequence"/>
</dbReference>
<comment type="caution">
    <text evidence="5">The sequence shown here is derived from an EMBL/GenBank/DDBJ whole genome shotgun (WGS) entry which is preliminary data.</text>
</comment>
<dbReference type="Gene3D" id="1.25.40.10">
    <property type="entry name" value="Tetratricopeptide repeat domain"/>
    <property type="match status" value="1"/>
</dbReference>
<dbReference type="Gene3D" id="3.40.50.2300">
    <property type="match status" value="2"/>
</dbReference>
<dbReference type="EMBL" id="JADQDQ010000003">
    <property type="protein sequence ID" value="MBF9237387.1"/>
    <property type="molecule type" value="Genomic_DNA"/>
</dbReference>
<dbReference type="RefSeq" id="WP_196281762.1">
    <property type="nucleotide sequence ID" value="NZ_JADQDQ010000003.1"/>
</dbReference>
<dbReference type="InterPro" id="IPR019734">
    <property type="entry name" value="TPR_rpt"/>
</dbReference>
<feature type="chain" id="PRO_5045322309" evidence="3">
    <location>
        <begin position="24"/>
        <end position="576"/>
    </location>
</feature>
<protein>
    <submittedName>
        <fullName evidence="5">ABC transporter substrate-binding protein</fullName>
    </submittedName>
</protein>
<dbReference type="Pfam" id="PF13458">
    <property type="entry name" value="Peripla_BP_6"/>
    <property type="match status" value="1"/>
</dbReference>
<dbReference type="CDD" id="cd06268">
    <property type="entry name" value="PBP1_ABC_transporter_LIVBP-like"/>
    <property type="match status" value="1"/>
</dbReference>
<name>A0ABS0IGT8_9BACT</name>
<evidence type="ECO:0000256" key="3">
    <source>
        <dbReference type="SAM" id="SignalP"/>
    </source>
</evidence>
<dbReference type="Pfam" id="PF13174">
    <property type="entry name" value="TPR_6"/>
    <property type="match status" value="1"/>
</dbReference>
<proteinExistence type="inferred from homology"/>
<evidence type="ECO:0000313" key="5">
    <source>
        <dbReference type="EMBL" id="MBF9237387.1"/>
    </source>
</evidence>
<dbReference type="InterPro" id="IPR028081">
    <property type="entry name" value="Leu-bd"/>
</dbReference>
<evidence type="ECO:0000313" key="6">
    <source>
        <dbReference type="Proteomes" id="UP000597617"/>
    </source>
</evidence>
<evidence type="ECO:0000256" key="2">
    <source>
        <dbReference type="ARBA" id="ARBA00022729"/>
    </source>
</evidence>
<feature type="signal peptide" evidence="3">
    <location>
        <begin position="1"/>
        <end position="23"/>
    </location>
</feature>
<dbReference type="SUPFAM" id="SSF48452">
    <property type="entry name" value="TPR-like"/>
    <property type="match status" value="1"/>
</dbReference>
<dbReference type="InterPro" id="IPR011990">
    <property type="entry name" value="TPR-like_helical_dom_sf"/>
</dbReference>
<comment type="similarity">
    <text evidence="1">Belongs to the leucine-binding protein family.</text>
</comment>
<evidence type="ECO:0000256" key="1">
    <source>
        <dbReference type="ARBA" id="ARBA00010062"/>
    </source>
</evidence>